<dbReference type="InterPro" id="IPR009057">
    <property type="entry name" value="Homeodomain-like_sf"/>
</dbReference>
<dbReference type="RefSeq" id="WP_271173713.1">
    <property type="nucleotide sequence ID" value="NZ_BSEJ01000010.1"/>
</dbReference>
<reference evidence="6" key="2">
    <citation type="submission" date="2023-01" db="EMBL/GenBank/DDBJ databases">
        <authorList>
            <person name="Sun Q."/>
            <person name="Evtushenko L."/>
        </authorList>
    </citation>
    <scope>NUCLEOTIDE SEQUENCE</scope>
    <source>
        <strain evidence="6">VKM Ac-1020</strain>
    </source>
</reference>
<name>A0A9W6H4N4_9MICO</name>
<dbReference type="InterPro" id="IPR036271">
    <property type="entry name" value="Tet_transcr_reg_TetR-rel_C_sf"/>
</dbReference>
<dbReference type="GO" id="GO:0003700">
    <property type="term" value="F:DNA-binding transcription factor activity"/>
    <property type="evidence" value="ECO:0007669"/>
    <property type="project" value="TreeGrafter"/>
</dbReference>
<evidence type="ECO:0000256" key="3">
    <source>
        <dbReference type="ARBA" id="ARBA00023163"/>
    </source>
</evidence>
<evidence type="ECO:0000313" key="6">
    <source>
        <dbReference type="EMBL" id="GLJ62003.1"/>
    </source>
</evidence>
<keyword evidence="3" id="KW-0804">Transcription</keyword>
<sequence length="205" mass="21608">MGRPRRYGAETEADLLEAAEQVLEEGGLAALSMRALAERTGVTTRAIYSVFTSKGHLLARLAARGFDMLGRRVAELPVTDDPEADLVEAGLALRAFAARHPALYALAFGLDRPTADDAPSAEAARGEALAELRARVARVGGSVDEPELGAQVRAFHALCEGLAALERRRALQGEQAWRTALAVCVRGIAAPRPGLADARSSGRGA</sequence>
<keyword evidence="7" id="KW-1185">Reference proteome</keyword>
<evidence type="ECO:0000259" key="5">
    <source>
        <dbReference type="PROSITE" id="PS50977"/>
    </source>
</evidence>
<dbReference type="SUPFAM" id="SSF48498">
    <property type="entry name" value="Tetracyclin repressor-like, C-terminal domain"/>
    <property type="match status" value="1"/>
</dbReference>
<dbReference type="EMBL" id="BSEJ01000010">
    <property type="protein sequence ID" value="GLJ62003.1"/>
    <property type="molecule type" value="Genomic_DNA"/>
</dbReference>
<evidence type="ECO:0000256" key="2">
    <source>
        <dbReference type="ARBA" id="ARBA00023125"/>
    </source>
</evidence>
<dbReference type="AlphaFoldDB" id="A0A9W6H4N4"/>
<dbReference type="Proteomes" id="UP001142462">
    <property type="component" value="Unassembled WGS sequence"/>
</dbReference>
<evidence type="ECO:0000256" key="1">
    <source>
        <dbReference type="ARBA" id="ARBA00023015"/>
    </source>
</evidence>
<dbReference type="SUPFAM" id="SSF46689">
    <property type="entry name" value="Homeodomain-like"/>
    <property type="match status" value="1"/>
</dbReference>
<dbReference type="InterPro" id="IPR025996">
    <property type="entry name" value="MT1864/Rv1816-like_C"/>
</dbReference>
<dbReference type="PROSITE" id="PS50977">
    <property type="entry name" value="HTH_TETR_2"/>
    <property type="match status" value="1"/>
</dbReference>
<protein>
    <recommendedName>
        <fullName evidence="5">HTH tetR-type domain-containing protein</fullName>
    </recommendedName>
</protein>
<organism evidence="6 7">
    <name type="scientific">Microbacterium barkeri</name>
    <dbReference type="NCBI Taxonomy" id="33917"/>
    <lineage>
        <taxon>Bacteria</taxon>
        <taxon>Bacillati</taxon>
        <taxon>Actinomycetota</taxon>
        <taxon>Actinomycetes</taxon>
        <taxon>Micrococcales</taxon>
        <taxon>Microbacteriaceae</taxon>
        <taxon>Microbacterium</taxon>
    </lineage>
</organism>
<keyword evidence="2 4" id="KW-0238">DNA-binding</keyword>
<dbReference type="Pfam" id="PF00440">
    <property type="entry name" value="TetR_N"/>
    <property type="match status" value="1"/>
</dbReference>
<dbReference type="GO" id="GO:0000976">
    <property type="term" value="F:transcription cis-regulatory region binding"/>
    <property type="evidence" value="ECO:0007669"/>
    <property type="project" value="TreeGrafter"/>
</dbReference>
<dbReference type="Pfam" id="PF13305">
    <property type="entry name" value="TetR_C_33"/>
    <property type="match status" value="1"/>
</dbReference>
<comment type="caution">
    <text evidence="6">The sequence shown here is derived from an EMBL/GenBank/DDBJ whole genome shotgun (WGS) entry which is preliminary data.</text>
</comment>
<dbReference type="PRINTS" id="PR00455">
    <property type="entry name" value="HTHTETR"/>
</dbReference>
<dbReference type="PANTHER" id="PTHR30055">
    <property type="entry name" value="HTH-TYPE TRANSCRIPTIONAL REGULATOR RUTR"/>
    <property type="match status" value="1"/>
</dbReference>
<feature type="DNA-binding region" description="H-T-H motif" evidence="4">
    <location>
        <begin position="32"/>
        <end position="51"/>
    </location>
</feature>
<evidence type="ECO:0000256" key="4">
    <source>
        <dbReference type="PROSITE-ProRule" id="PRU00335"/>
    </source>
</evidence>
<accession>A0A9W6H4N4</accession>
<feature type="domain" description="HTH tetR-type" evidence="5">
    <location>
        <begin position="9"/>
        <end position="69"/>
    </location>
</feature>
<dbReference type="InterPro" id="IPR050109">
    <property type="entry name" value="HTH-type_TetR-like_transc_reg"/>
</dbReference>
<gene>
    <name evidence="6" type="ORF">GCM10017576_21330</name>
</gene>
<keyword evidence="1" id="KW-0805">Transcription regulation</keyword>
<evidence type="ECO:0000313" key="7">
    <source>
        <dbReference type="Proteomes" id="UP001142462"/>
    </source>
</evidence>
<dbReference type="Gene3D" id="1.10.357.10">
    <property type="entry name" value="Tetracycline Repressor, domain 2"/>
    <property type="match status" value="1"/>
</dbReference>
<reference evidence="6" key="1">
    <citation type="journal article" date="2014" name="Int. J. Syst. Evol. Microbiol.">
        <title>Complete genome sequence of Corynebacterium casei LMG S-19264T (=DSM 44701T), isolated from a smear-ripened cheese.</title>
        <authorList>
            <consortium name="US DOE Joint Genome Institute (JGI-PGF)"/>
            <person name="Walter F."/>
            <person name="Albersmeier A."/>
            <person name="Kalinowski J."/>
            <person name="Ruckert C."/>
        </authorList>
    </citation>
    <scope>NUCLEOTIDE SEQUENCE</scope>
    <source>
        <strain evidence="6">VKM Ac-1020</strain>
    </source>
</reference>
<dbReference type="InterPro" id="IPR001647">
    <property type="entry name" value="HTH_TetR"/>
</dbReference>
<proteinExistence type="predicted"/>
<dbReference type="PANTHER" id="PTHR30055:SF234">
    <property type="entry name" value="HTH-TYPE TRANSCRIPTIONAL REGULATOR BETI"/>
    <property type="match status" value="1"/>
</dbReference>